<reference evidence="1 4" key="1">
    <citation type="submission" date="2019-06" db="EMBL/GenBank/DDBJ databases">
        <title>Evolution of Burkholderia multivorans in the lungs of Cystic Fibrosis patients.</title>
        <authorList>
            <person name="Moreira L.M."/>
        </authorList>
    </citation>
    <scope>NUCLEOTIDE SEQUENCE [LARGE SCALE GENOMIC DNA]</scope>
    <source>
        <strain evidence="1 4">VC13239</strain>
    </source>
</reference>
<dbReference type="EMBL" id="CABVPP010000074">
    <property type="protein sequence ID" value="VWC25116.1"/>
    <property type="molecule type" value="Genomic_DNA"/>
</dbReference>
<evidence type="ECO:0000313" key="4">
    <source>
        <dbReference type="Proteomes" id="UP001248067"/>
    </source>
</evidence>
<dbReference type="AlphaFoldDB" id="A0A6P2QRT7"/>
<proteinExistence type="predicted"/>
<evidence type="ECO:0000313" key="2">
    <source>
        <dbReference type="EMBL" id="VWC25116.1"/>
    </source>
</evidence>
<dbReference type="EMBL" id="VJSY01000005">
    <property type="protein sequence ID" value="MDR8752635.1"/>
    <property type="molecule type" value="Genomic_DNA"/>
</dbReference>
<dbReference type="Proteomes" id="UP001248067">
    <property type="component" value="Unassembled WGS sequence"/>
</dbReference>
<evidence type="ECO:0000313" key="1">
    <source>
        <dbReference type="EMBL" id="MDR8752635.1"/>
    </source>
</evidence>
<name>A0A6P2QRT7_9BURK</name>
<accession>A0A6P2QRT7</accession>
<organism evidence="2 3">
    <name type="scientific">Burkholderia pseudomultivorans</name>
    <dbReference type="NCBI Taxonomy" id="1207504"/>
    <lineage>
        <taxon>Bacteria</taxon>
        <taxon>Pseudomonadati</taxon>
        <taxon>Pseudomonadota</taxon>
        <taxon>Betaproteobacteria</taxon>
        <taxon>Burkholderiales</taxon>
        <taxon>Burkholderiaceae</taxon>
        <taxon>Burkholderia</taxon>
        <taxon>Burkholderia cepacia complex</taxon>
    </lineage>
</organism>
<reference evidence="2 3" key="2">
    <citation type="submission" date="2019-09" db="EMBL/GenBank/DDBJ databases">
        <authorList>
            <person name="Depoorter E."/>
        </authorList>
    </citation>
    <scope>NUCLEOTIDE SEQUENCE [LARGE SCALE GENOMIC DNA]</scope>
    <source>
        <strain evidence="2">LMG 26883</strain>
    </source>
</reference>
<gene>
    <name evidence="2" type="ORF">BPS26883_06087</name>
    <name evidence="1" type="ORF">FEQ00_01042</name>
</gene>
<evidence type="ECO:0000313" key="3">
    <source>
        <dbReference type="Proteomes" id="UP000494162"/>
    </source>
</evidence>
<sequence>MAKRETALGSRTVIRVGTISLKFTIRNSSNESISVLCACLGGHGAFPVHIFEYSQDFSRMKPSRFLVSALLSCALQSAFAQTCPMPGDVLGHSMDDAKRAMSKAIGTNWFSNDVGCTDVYVNLMSDWEHGDCKIPGSSSAARISVWGNDGSGTVVGMFYLLRTRMPESDVKRLFSRGELKRVDDYPMPLRSLFPVPSNDAVFVSADEERVLRIGSEPGNADTQVVQLYDLRAVRKEIASLRVCAREPRTLRHDSTQP</sequence>
<protein>
    <submittedName>
        <fullName evidence="2">Uncharacterized protein</fullName>
    </submittedName>
</protein>
<dbReference type="Proteomes" id="UP000494162">
    <property type="component" value="Unassembled WGS sequence"/>
</dbReference>
<keyword evidence="4" id="KW-1185">Reference proteome</keyword>